<proteinExistence type="predicted"/>
<reference evidence="1" key="1">
    <citation type="submission" date="2018-02" db="EMBL/GenBank/DDBJ databases">
        <title>Rhizophora mucronata_Transcriptome.</title>
        <authorList>
            <person name="Meera S.P."/>
            <person name="Sreeshan A."/>
            <person name="Augustine A."/>
        </authorList>
    </citation>
    <scope>NUCLEOTIDE SEQUENCE</scope>
    <source>
        <tissue evidence="1">Leaf</tissue>
    </source>
</reference>
<protein>
    <submittedName>
        <fullName evidence="1">Uncharacterized protein</fullName>
    </submittedName>
</protein>
<name>A0A2P2QSW0_RHIMU</name>
<evidence type="ECO:0000313" key="1">
    <source>
        <dbReference type="EMBL" id="MBX70073.1"/>
    </source>
</evidence>
<organism evidence="1">
    <name type="scientific">Rhizophora mucronata</name>
    <name type="common">Asiatic mangrove</name>
    <dbReference type="NCBI Taxonomy" id="61149"/>
    <lineage>
        <taxon>Eukaryota</taxon>
        <taxon>Viridiplantae</taxon>
        <taxon>Streptophyta</taxon>
        <taxon>Embryophyta</taxon>
        <taxon>Tracheophyta</taxon>
        <taxon>Spermatophyta</taxon>
        <taxon>Magnoliopsida</taxon>
        <taxon>eudicotyledons</taxon>
        <taxon>Gunneridae</taxon>
        <taxon>Pentapetalae</taxon>
        <taxon>rosids</taxon>
        <taxon>fabids</taxon>
        <taxon>Malpighiales</taxon>
        <taxon>Rhizophoraceae</taxon>
        <taxon>Rhizophora</taxon>
    </lineage>
</organism>
<dbReference type="EMBL" id="GGEC01089589">
    <property type="protein sequence ID" value="MBX70073.1"/>
    <property type="molecule type" value="Transcribed_RNA"/>
</dbReference>
<dbReference type="AlphaFoldDB" id="A0A2P2QSW0"/>
<sequence>MRSHPLARSLGSTGCA</sequence>
<accession>A0A2P2QSW0</accession>